<dbReference type="AlphaFoldDB" id="A0A1I6QVP1"/>
<name>A0A1I6QVP1_9RHOB</name>
<evidence type="ECO:0000256" key="1">
    <source>
        <dbReference type="SAM" id="MobiDB-lite"/>
    </source>
</evidence>
<proteinExistence type="predicted"/>
<keyword evidence="2" id="KW-0808">Transferase</keyword>
<dbReference type="STRING" id="311180.SAMN04488050_102383"/>
<evidence type="ECO:0000313" key="2">
    <source>
        <dbReference type="EMBL" id="SFS56472.1"/>
    </source>
</evidence>
<keyword evidence="3" id="KW-1185">Reference proteome</keyword>
<dbReference type="Proteomes" id="UP000199392">
    <property type="component" value="Unassembled WGS sequence"/>
</dbReference>
<organism evidence="2 3">
    <name type="scientific">Alloyangia pacifica</name>
    <dbReference type="NCBI Taxonomy" id="311180"/>
    <lineage>
        <taxon>Bacteria</taxon>
        <taxon>Pseudomonadati</taxon>
        <taxon>Pseudomonadota</taxon>
        <taxon>Alphaproteobacteria</taxon>
        <taxon>Rhodobacterales</taxon>
        <taxon>Roseobacteraceae</taxon>
        <taxon>Alloyangia</taxon>
    </lineage>
</organism>
<reference evidence="3" key="1">
    <citation type="submission" date="2016-10" db="EMBL/GenBank/DDBJ databases">
        <authorList>
            <person name="Varghese N."/>
            <person name="Submissions S."/>
        </authorList>
    </citation>
    <scope>NUCLEOTIDE SEQUENCE [LARGE SCALE GENOMIC DNA]</scope>
    <source>
        <strain evidence="3">DSM 26894</strain>
    </source>
</reference>
<dbReference type="RefSeq" id="WP_092419922.1">
    <property type="nucleotide sequence ID" value="NZ_FNCL01000001.1"/>
</dbReference>
<dbReference type="EMBL" id="FOZW01000002">
    <property type="protein sequence ID" value="SFS56472.1"/>
    <property type="molecule type" value="Genomic_DNA"/>
</dbReference>
<dbReference type="Pfam" id="PF13704">
    <property type="entry name" value="Glyco_tranf_2_4"/>
    <property type="match status" value="1"/>
</dbReference>
<feature type="region of interest" description="Disordered" evidence="1">
    <location>
        <begin position="247"/>
        <end position="270"/>
    </location>
</feature>
<accession>A0A1I6QVP1</accession>
<evidence type="ECO:0000313" key="3">
    <source>
        <dbReference type="Proteomes" id="UP000199392"/>
    </source>
</evidence>
<dbReference type="OrthoDB" id="7834507at2"/>
<sequence>MSAEKNTPYPGGIAAILTQMDGRRDAIDYAPGEDLPPYDTPLAELATQIVTDPDADPAEAPPFRSSYHRKRHALRRELAGRSELVFLNALLIAHLRKRDFPSHAPALFQRLWIEQGEALLDQLDPRWLVSSVTTFGDHGLSLVQRSVGLALSTLFGTMKLYESERLYSGLPSDRPHTLDRRDRGPLPLEMDGYSLSGGGLDVNMIGRLWLEAEGDPVIGPLAHHLLEMLITDERTVFRRLMTMRKRQARRSDAAPKGDVAGNPAPVPASHRGLTASALRWGLTSTIRAPLAEIARFAAHHIELGAQVLHIHLDAPDPEAEAFLTRHPAIRITQCDEAYWRASGRKRPEAHQVRQAFNATQSLRDGLGVHWLGHLDVDEFLLPQRPMSELLSEVPPGAAFARVAPAEALAPESGMPQHFKTTHKHAGQPKSVLQEIYPTFGAHLYGGFLSHTSGKVFARTGIEDTRLGIHTLKYRDEDATNRHRLGEVWLAHLHARSWEQFRADLEFRKTLGSYRKSSERPEMGQAELLAFLSEEEGDAGLRALFEEVCADTPALRARLSAQSMLIDHPFDPDAAVTRTFGALP</sequence>
<protein>
    <submittedName>
        <fullName evidence="2">Glycosyl transferase family 2</fullName>
    </submittedName>
</protein>
<gene>
    <name evidence="2" type="ORF">SAMN04488050_102383</name>
</gene>
<dbReference type="GO" id="GO:0016740">
    <property type="term" value="F:transferase activity"/>
    <property type="evidence" value="ECO:0007669"/>
    <property type="project" value="UniProtKB-KW"/>
</dbReference>